<dbReference type="GeneID" id="109717943"/>
<comment type="similarity">
    <text evidence="3">Belongs to the NPH3 family.</text>
</comment>
<keyword evidence="7" id="KW-1185">Reference proteome</keyword>
<dbReference type="PROSITE" id="PS51649">
    <property type="entry name" value="NPH3"/>
    <property type="match status" value="1"/>
</dbReference>
<evidence type="ECO:0000256" key="4">
    <source>
        <dbReference type="SAM" id="Coils"/>
    </source>
</evidence>
<dbReference type="InterPro" id="IPR027356">
    <property type="entry name" value="NPH3_dom"/>
</dbReference>
<dbReference type="GO" id="GO:0016567">
    <property type="term" value="P:protein ubiquitination"/>
    <property type="evidence" value="ECO:0007669"/>
    <property type="project" value="UniProtKB-UniPathway"/>
</dbReference>
<keyword evidence="2" id="KW-0833">Ubl conjugation pathway</keyword>
<evidence type="ECO:0000313" key="7">
    <source>
        <dbReference type="Proteomes" id="UP000515123"/>
    </source>
</evidence>
<dbReference type="AlphaFoldDB" id="A0A6P5FU63"/>
<evidence type="ECO:0000259" key="6">
    <source>
        <dbReference type="PROSITE" id="PS51649"/>
    </source>
</evidence>
<proteinExistence type="inferred from homology"/>
<dbReference type="Gramene" id="Aco007441.1.mrna1">
    <property type="protein sequence ID" value="Aco007441.1.mrna1"/>
    <property type="gene ID" value="Aco007441.1.path1"/>
</dbReference>
<dbReference type="RefSeq" id="XP_020099494.1">
    <property type="nucleotide sequence ID" value="XM_020243905.1"/>
</dbReference>
<name>A0A6P5FU63_ANACO</name>
<evidence type="ECO:0000259" key="5">
    <source>
        <dbReference type="PROSITE" id="PS50097"/>
    </source>
</evidence>
<reference evidence="7" key="1">
    <citation type="journal article" date="2015" name="Nat. Genet.">
        <title>The pineapple genome and the evolution of CAM photosynthesis.</title>
        <authorList>
            <person name="Ming R."/>
            <person name="VanBuren R."/>
            <person name="Wai C.M."/>
            <person name="Tang H."/>
            <person name="Schatz M.C."/>
            <person name="Bowers J.E."/>
            <person name="Lyons E."/>
            <person name="Wang M.L."/>
            <person name="Chen J."/>
            <person name="Biggers E."/>
            <person name="Zhang J."/>
            <person name="Huang L."/>
            <person name="Zhang L."/>
            <person name="Miao W."/>
            <person name="Zhang J."/>
            <person name="Ye Z."/>
            <person name="Miao C."/>
            <person name="Lin Z."/>
            <person name="Wang H."/>
            <person name="Zhou H."/>
            <person name="Yim W.C."/>
            <person name="Priest H.D."/>
            <person name="Zheng C."/>
            <person name="Woodhouse M."/>
            <person name="Edger P.P."/>
            <person name="Guyot R."/>
            <person name="Guo H.B."/>
            <person name="Guo H."/>
            <person name="Zheng G."/>
            <person name="Singh R."/>
            <person name="Sharma A."/>
            <person name="Min X."/>
            <person name="Zheng Y."/>
            <person name="Lee H."/>
            <person name="Gurtowski J."/>
            <person name="Sedlazeck F.J."/>
            <person name="Harkess A."/>
            <person name="McKain M.R."/>
            <person name="Liao Z."/>
            <person name="Fang J."/>
            <person name="Liu J."/>
            <person name="Zhang X."/>
            <person name="Zhang Q."/>
            <person name="Hu W."/>
            <person name="Qin Y."/>
            <person name="Wang K."/>
            <person name="Chen L.Y."/>
            <person name="Shirley N."/>
            <person name="Lin Y.R."/>
            <person name="Liu L.Y."/>
            <person name="Hernandez A.G."/>
            <person name="Wright C.L."/>
            <person name="Bulone V."/>
            <person name="Tuskan G.A."/>
            <person name="Heath K."/>
            <person name="Zee F."/>
            <person name="Moore P.H."/>
            <person name="Sunkar R."/>
            <person name="Leebens-Mack J.H."/>
            <person name="Mockler T."/>
            <person name="Bennetzen J.L."/>
            <person name="Freeling M."/>
            <person name="Sankoff D."/>
            <person name="Paterson A.H."/>
            <person name="Zhu X."/>
            <person name="Yang X."/>
            <person name="Smith J.A."/>
            <person name="Cushman J.C."/>
            <person name="Paull R.E."/>
            <person name="Yu Q."/>
        </authorList>
    </citation>
    <scope>NUCLEOTIDE SEQUENCE [LARGE SCALE GENOMIC DNA]</scope>
    <source>
        <strain evidence="7">cv. F153</strain>
    </source>
</reference>
<feature type="coiled-coil region" evidence="4">
    <location>
        <begin position="536"/>
        <end position="570"/>
    </location>
</feature>
<feature type="domain" description="NPH3" evidence="6">
    <location>
        <begin position="213"/>
        <end position="504"/>
    </location>
</feature>
<dbReference type="PANTHER" id="PTHR32370">
    <property type="entry name" value="OS12G0117600 PROTEIN"/>
    <property type="match status" value="1"/>
</dbReference>
<dbReference type="PROSITE" id="PS50097">
    <property type="entry name" value="BTB"/>
    <property type="match status" value="1"/>
</dbReference>
<reference evidence="8" key="2">
    <citation type="submission" date="2025-08" db="UniProtKB">
        <authorList>
            <consortium name="RefSeq"/>
        </authorList>
    </citation>
    <scope>IDENTIFICATION</scope>
    <source>
        <tissue evidence="8">Leaf</tissue>
    </source>
</reference>
<comment type="pathway">
    <text evidence="1">Protein modification; protein ubiquitination.</text>
</comment>
<gene>
    <name evidence="8" type="primary">LOC109717943</name>
</gene>
<sequence length="610" mass="68529">MACMKLGSKADAFRREGNSWFCTTGLPSDITIEVGEVLFHLHKFPLLSKSGLLEKLIREKPEEGEEGCSVNLTDIPFGPKAFELAAKFCYNIKFELTASNVVYLRCAADYLEMTEEISEGNLVSQSDDFLNRYVLRGWKDTIRALQTCDDVLPRAEELQIVKRLIESLARKASTDPNMFGWPIMQIGPSQSPGGSVLWNGISTGAKPINRSSDWWYEDVSSLSLPLYKKLISVMESRGVTQELIAGSISFYAKRHLPGLNRRESVSDTSCRFDSKVLASSLSEEEQKHLLEEIDQLLPFQKGLASSRILFGLLRTAIILRASEKCLSNLERRIGMQLDQAALEDLLIPNISEAVETLYDVDRVQRILDHFVAMDQDNFGGASPALVEDEQLILGSPSLTPITTVAKLIDNYLAEVAPDVNLKLSKFQSLITAVPDYARPLDDGLYRAIDIYLKAHPWLQESEREELCRLMDCQKLSLEACTHAAQNERLPLRAVVQVLFFEQLHLRSSIAGCLLMSDNLDGSRPLQSGVQVSNREHQVLKLGMDSMRNRVSELEKECSSLREDIEKLGREKKKLGFRIIKSQICSSNDGLASKERLASEEVEKQKHLKQK</sequence>
<dbReference type="Gene3D" id="3.30.710.10">
    <property type="entry name" value="Potassium Channel Kv1.1, Chain A"/>
    <property type="match status" value="1"/>
</dbReference>
<keyword evidence="4" id="KW-0175">Coiled coil</keyword>
<evidence type="ECO:0000256" key="1">
    <source>
        <dbReference type="ARBA" id="ARBA00004906"/>
    </source>
</evidence>
<evidence type="ECO:0000313" key="8">
    <source>
        <dbReference type="RefSeq" id="XP_020099494.1"/>
    </source>
</evidence>
<organism evidence="7 8">
    <name type="scientific">Ananas comosus</name>
    <name type="common">Pineapple</name>
    <name type="synonym">Ananas ananas</name>
    <dbReference type="NCBI Taxonomy" id="4615"/>
    <lineage>
        <taxon>Eukaryota</taxon>
        <taxon>Viridiplantae</taxon>
        <taxon>Streptophyta</taxon>
        <taxon>Embryophyta</taxon>
        <taxon>Tracheophyta</taxon>
        <taxon>Spermatophyta</taxon>
        <taxon>Magnoliopsida</taxon>
        <taxon>Liliopsida</taxon>
        <taxon>Poales</taxon>
        <taxon>Bromeliaceae</taxon>
        <taxon>Bromelioideae</taxon>
        <taxon>Ananas</taxon>
    </lineage>
</organism>
<dbReference type="Pfam" id="PF00651">
    <property type="entry name" value="BTB"/>
    <property type="match status" value="1"/>
</dbReference>
<accession>A0A6P5FU63</accession>
<evidence type="ECO:0000256" key="3">
    <source>
        <dbReference type="PROSITE-ProRule" id="PRU00982"/>
    </source>
</evidence>
<dbReference type="SMART" id="SM00225">
    <property type="entry name" value="BTB"/>
    <property type="match status" value="1"/>
</dbReference>
<dbReference type="InterPro" id="IPR011333">
    <property type="entry name" value="SKP1/BTB/POZ_sf"/>
</dbReference>
<evidence type="ECO:0000256" key="2">
    <source>
        <dbReference type="ARBA" id="ARBA00022786"/>
    </source>
</evidence>
<dbReference type="UniPathway" id="UPA00143"/>
<dbReference type="OrthoDB" id="624345at2759"/>
<dbReference type="SUPFAM" id="SSF54695">
    <property type="entry name" value="POZ domain"/>
    <property type="match status" value="1"/>
</dbReference>
<dbReference type="Pfam" id="PF03000">
    <property type="entry name" value="NPH3"/>
    <property type="match status" value="1"/>
</dbReference>
<dbReference type="InterPro" id="IPR000210">
    <property type="entry name" value="BTB/POZ_dom"/>
</dbReference>
<feature type="domain" description="BTB" evidence="5">
    <location>
        <begin position="28"/>
        <end position="98"/>
    </location>
</feature>
<dbReference type="InterPro" id="IPR043454">
    <property type="entry name" value="NPH3/RPT2-like"/>
</dbReference>
<dbReference type="CDD" id="cd18312">
    <property type="entry name" value="BTB_POZ_NPY3-like"/>
    <property type="match status" value="1"/>
</dbReference>
<protein>
    <submittedName>
        <fullName evidence="8">BTB/POZ domain-containing protein At1g30440-like</fullName>
    </submittedName>
</protein>
<dbReference type="Proteomes" id="UP000515123">
    <property type="component" value="Linkage group 12"/>
</dbReference>